<accession>A0A3N4J5E2</accession>
<reference evidence="1 2" key="1">
    <citation type="journal article" date="2018" name="Nat. Ecol. Evol.">
        <title>Pezizomycetes genomes reveal the molecular basis of ectomycorrhizal truffle lifestyle.</title>
        <authorList>
            <person name="Murat C."/>
            <person name="Payen T."/>
            <person name="Noel B."/>
            <person name="Kuo A."/>
            <person name="Morin E."/>
            <person name="Chen J."/>
            <person name="Kohler A."/>
            <person name="Krizsan K."/>
            <person name="Balestrini R."/>
            <person name="Da Silva C."/>
            <person name="Montanini B."/>
            <person name="Hainaut M."/>
            <person name="Levati E."/>
            <person name="Barry K.W."/>
            <person name="Belfiori B."/>
            <person name="Cichocki N."/>
            <person name="Clum A."/>
            <person name="Dockter R.B."/>
            <person name="Fauchery L."/>
            <person name="Guy J."/>
            <person name="Iotti M."/>
            <person name="Le Tacon F."/>
            <person name="Lindquist E.A."/>
            <person name="Lipzen A."/>
            <person name="Malagnac F."/>
            <person name="Mello A."/>
            <person name="Molinier V."/>
            <person name="Miyauchi S."/>
            <person name="Poulain J."/>
            <person name="Riccioni C."/>
            <person name="Rubini A."/>
            <person name="Sitrit Y."/>
            <person name="Splivallo R."/>
            <person name="Traeger S."/>
            <person name="Wang M."/>
            <person name="Zifcakova L."/>
            <person name="Wipf D."/>
            <person name="Zambonelli A."/>
            <person name="Paolocci F."/>
            <person name="Nowrousian M."/>
            <person name="Ottonello S."/>
            <person name="Baldrian P."/>
            <person name="Spatafora J.W."/>
            <person name="Henrissat B."/>
            <person name="Nagy L.G."/>
            <person name="Aury J.M."/>
            <person name="Wincker P."/>
            <person name="Grigoriev I.V."/>
            <person name="Bonfante P."/>
            <person name="Martin F.M."/>
        </authorList>
    </citation>
    <scope>NUCLEOTIDE SEQUENCE [LARGE SCALE GENOMIC DNA]</scope>
    <source>
        <strain evidence="1 2">120613-1</strain>
    </source>
</reference>
<name>A0A3N4J5E2_9PEZI</name>
<dbReference type="OrthoDB" id="5401962at2759"/>
<organism evidence="1 2">
    <name type="scientific">Choiromyces venosus 120613-1</name>
    <dbReference type="NCBI Taxonomy" id="1336337"/>
    <lineage>
        <taxon>Eukaryota</taxon>
        <taxon>Fungi</taxon>
        <taxon>Dikarya</taxon>
        <taxon>Ascomycota</taxon>
        <taxon>Pezizomycotina</taxon>
        <taxon>Pezizomycetes</taxon>
        <taxon>Pezizales</taxon>
        <taxon>Tuberaceae</taxon>
        <taxon>Choiromyces</taxon>
    </lineage>
</organism>
<dbReference type="AlphaFoldDB" id="A0A3N4J5E2"/>
<protein>
    <submittedName>
        <fullName evidence="1">Uncharacterized protein</fullName>
    </submittedName>
</protein>
<dbReference type="Proteomes" id="UP000276215">
    <property type="component" value="Unassembled WGS sequence"/>
</dbReference>
<keyword evidence="2" id="KW-1185">Reference proteome</keyword>
<gene>
    <name evidence="1" type="ORF">L873DRAFT_1713110</name>
</gene>
<proteinExistence type="predicted"/>
<evidence type="ECO:0000313" key="1">
    <source>
        <dbReference type="EMBL" id="RPA91660.1"/>
    </source>
</evidence>
<dbReference type="EMBL" id="ML120490">
    <property type="protein sequence ID" value="RPA91660.1"/>
    <property type="molecule type" value="Genomic_DNA"/>
</dbReference>
<sequence>MCLNRGTYCVSTLIAKEPHFKAQRSNLEEELEFISYLVHFFPKYHCKLNFIEYY</sequence>
<evidence type="ECO:0000313" key="2">
    <source>
        <dbReference type="Proteomes" id="UP000276215"/>
    </source>
</evidence>